<dbReference type="GeneID" id="27901636"/>
<dbReference type="InterPro" id="IPR000192">
    <property type="entry name" value="Aminotrans_V_dom"/>
</dbReference>
<reference evidence="2 3" key="1">
    <citation type="journal article" date="2012" name="PLoS Pathog.">
        <title>Diverse lifestyles and strategies of plant pathogenesis encoded in the genomes of eighteen Dothideomycetes fungi.</title>
        <authorList>
            <person name="Ohm R.A."/>
            <person name="Feau N."/>
            <person name="Henrissat B."/>
            <person name="Schoch C.L."/>
            <person name="Horwitz B.A."/>
            <person name="Barry K.W."/>
            <person name="Condon B.J."/>
            <person name="Copeland A.C."/>
            <person name="Dhillon B."/>
            <person name="Glaser F."/>
            <person name="Hesse C.N."/>
            <person name="Kosti I."/>
            <person name="LaButti K."/>
            <person name="Lindquist E.A."/>
            <person name="Lucas S."/>
            <person name="Salamov A.A."/>
            <person name="Bradshaw R.E."/>
            <person name="Ciuffetti L."/>
            <person name="Hamelin R.C."/>
            <person name="Kema G.H.J."/>
            <person name="Lawrence C."/>
            <person name="Scott J.A."/>
            <person name="Spatafora J.W."/>
            <person name="Turgeon B.G."/>
            <person name="de Wit P.J.G.M."/>
            <person name="Zhong S."/>
            <person name="Goodwin S.B."/>
            <person name="Grigoriev I.V."/>
        </authorList>
    </citation>
    <scope>NUCLEOTIDE SEQUENCE [LARGE SCALE GENOMIC DNA]</scope>
    <source>
        <strain evidence="2 3">SO2202</strain>
    </source>
</reference>
<dbReference type="Gene3D" id="3.90.1150.10">
    <property type="entry name" value="Aspartate Aminotransferase, domain 1"/>
    <property type="match status" value="1"/>
</dbReference>
<dbReference type="Gene3D" id="3.40.640.10">
    <property type="entry name" value="Type I PLP-dependent aspartate aminotransferase-like (Major domain)"/>
    <property type="match status" value="1"/>
</dbReference>
<dbReference type="InterPro" id="IPR015422">
    <property type="entry name" value="PyrdxlP-dep_Trfase_small"/>
</dbReference>
<evidence type="ECO:0000313" key="2">
    <source>
        <dbReference type="EMBL" id="EMF16075.1"/>
    </source>
</evidence>
<dbReference type="eggNOG" id="KOG1549">
    <property type="taxonomic scope" value="Eukaryota"/>
</dbReference>
<accession>M3DE75</accession>
<dbReference type="Pfam" id="PF00266">
    <property type="entry name" value="Aminotran_5"/>
    <property type="match status" value="1"/>
</dbReference>
<dbReference type="OMA" id="LVTWQQI"/>
<sequence length="400" mass="44540">MPEFDVAAIRSRFPGLSKNQVYFDNAGGSQVLKEVIDSIVHYLSNNNVQLGASYPVSKTSSHLFEAGQKAVARYINTTPDCVVIGPSTTQLFRNLSQALYDYITPEDEIIVSLLDHEANIASWVQLALDRKCGLVWWSASDKLNPQLDPDTLRSLMSPKTKLVTCTHTSNILGTINDIKTLASVVHSVPGALFCVDAVAYAPHRAIDVSDWGVDFYSFSWYKLYGPHIASLYASKSAQTHLRSLGHFFKSRDTLEELLGLAAGNYELTAAIPAVVKYLEEDVDWETSSVYEEKLQEILIRYLLSKSDMFTLWGEQTASREKRVPVISFTVRGRKSKDVVDAIEARSNFGCRFGAMYSNRLCTEVLGIDPVDGVVRVSLLHYNTVEEVEGYVKVLNEVVFG</sequence>
<dbReference type="PANTHER" id="PTHR43586">
    <property type="entry name" value="CYSTEINE DESULFURASE"/>
    <property type="match status" value="1"/>
</dbReference>
<dbReference type="AlphaFoldDB" id="M3DE75"/>
<name>M3DE75_SPHMS</name>
<dbReference type="SUPFAM" id="SSF53383">
    <property type="entry name" value="PLP-dependent transferases"/>
    <property type="match status" value="1"/>
</dbReference>
<dbReference type="RefSeq" id="XP_016764196.1">
    <property type="nucleotide sequence ID" value="XM_016904499.1"/>
</dbReference>
<dbReference type="InterPro" id="IPR015424">
    <property type="entry name" value="PyrdxlP-dep_Trfase"/>
</dbReference>
<protein>
    <submittedName>
        <fullName evidence="2">PLP-dependent transferase</fullName>
    </submittedName>
</protein>
<keyword evidence="3" id="KW-1185">Reference proteome</keyword>
<dbReference type="HOGENOM" id="CLU_003433_2_2_1"/>
<dbReference type="STRING" id="692275.M3DE75"/>
<dbReference type="Proteomes" id="UP000016931">
    <property type="component" value="Unassembled WGS sequence"/>
</dbReference>
<organism evidence="2 3">
    <name type="scientific">Sphaerulina musiva (strain SO2202)</name>
    <name type="common">Poplar stem canker fungus</name>
    <name type="synonym">Septoria musiva</name>
    <dbReference type="NCBI Taxonomy" id="692275"/>
    <lineage>
        <taxon>Eukaryota</taxon>
        <taxon>Fungi</taxon>
        <taxon>Dikarya</taxon>
        <taxon>Ascomycota</taxon>
        <taxon>Pezizomycotina</taxon>
        <taxon>Dothideomycetes</taxon>
        <taxon>Dothideomycetidae</taxon>
        <taxon>Mycosphaerellales</taxon>
        <taxon>Mycosphaerellaceae</taxon>
        <taxon>Sphaerulina</taxon>
    </lineage>
</organism>
<proteinExistence type="predicted"/>
<evidence type="ECO:0000313" key="3">
    <source>
        <dbReference type="Proteomes" id="UP000016931"/>
    </source>
</evidence>
<dbReference type="PANTHER" id="PTHR43586:SF21">
    <property type="entry name" value="PYRIDOXAL PHOSPHATE (PLP)-DEPENDENT ASPARTATE AMINOTRANSFERASE SUPERFAMILY"/>
    <property type="match status" value="1"/>
</dbReference>
<dbReference type="OrthoDB" id="420046at2759"/>
<dbReference type="GO" id="GO:0016740">
    <property type="term" value="F:transferase activity"/>
    <property type="evidence" value="ECO:0007669"/>
    <property type="project" value="UniProtKB-KW"/>
</dbReference>
<dbReference type="InterPro" id="IPR015421">
    <property type="entry name" value="PyrdxlP-dep_Trfase_major"/>
</dbReference>
<feature type="domain" description="Aminotransferase class V" evidence="1">
    <location>
        <begin position="21"/>
        <end position="388"/>
    </location>
</feature>
<dbReference type="EMBL" id="KB456261">
    <property type="protein sequence ID" value="EMF16075.1"/>
    <property type="molecule type" value="Genomic_DNA"/>
</dbReference>
<keyword evidence="2" id="KW-0808">Transferase</keyword>
<evidence type="ECO:0000259" key="1">
    <source>
        <dbReference type="Pfam" id="PF00266"/>
    </source>
</evidence>
<gene>
    <name evidence="2" type="ORF">SEPMUDRAFT_147747</name>
</gene>